<gene>
    <name evidence="8" type="ORF">ACFOHL_16480</name>
</gene>
<dbReference type="NCBIfam" id="TIGR01730">
    <property type="entry name" value="RND_mfp"/>
    <property type="match status" value="1"/>
</dbReference>
<evidence type="ECO:0000259" key="4">
    <source>
        <dbReference type="Pfam" id="PF25869"/>
    </source>
</evidence>
<dbReference type="InterPro" id="IPR058792">
    <property type="entry name" value="Beta-barrel_RND_2"/>
</dbReference>
<feature type="domain" description="CusB-like barrel-sandwich hybrid" evidence="5">
    <location>
        <begin position="115"/>
        <end position="231"/>
    </location>
</feature>
<organism evidence="8 9">
    <name type="scientific">Agaribacter flavus</name>
    <dbReference type="NCBI Taxonomy" id="1902781"/>
    <lineage>
        <taxon>Bacteria</taxon>
        <taxon>Pseudomonadati</taxon>
        <taxon>Pseudomonadota</taxon>
        <taxon>Gammaproteobacteria</taxon>
        <taxon>Alteromonadales</taxon>
        <taxon>Alteromonadaceae</taxon>
        <taxon>Agaribacter</taxon>
    </lineage>
</organism>
<dbReference type="Gene3D" id="2.40.420.20">
    <property type="match status" value="1"/>
</dbReference>
<proteinExistence type="inferred from homology"/>
<evidence type="ECO:0000259" key="7">
    <source>
        <dbReference type="Pfam" id="PF25975"/>
    </source>
</evidence>
<evidence type="ECO:0000313" key="9">
    <source>
        <dbReference type="Proteomes" id="UP001595478"/>
    </source>
</evidence>
<feature type="domain" description="CzcB-like C-terminal circularly permuted SH3-like" evidence="7">
    <location>
        <begin position="319"/>
        <end position="378"/>
    </location>
</feature>
<dbReference type="InterPro" id="IPR045800">
    <property type="entry name" value="HMBD"/>
</dbReference>
<dbReference type="RefSeq" id="WP_376921334.1">
    <property type="nucleotide sequence ID" value="NZ_JBHRSW010000047.1"/>
</dbReference>
<protein>
    <submittedName>
        <fullName evidence="8">Efflux RND transporter periplasmic adaptor subunit</fullName>
    </submittedName>
</protein>
<dbReference type="Pfam" id="PF25919">
    <property type="entry name" value="BSH_CusB"/>
    <property type="match status" value="1"/>
</dbReference>
<evidence type="ECO:0000259" key="5">
    <source>
        <dbReference type="Pfam" id="PF25919"/>
    </source>
</evidence>
<dbReference type="InterPro" id="IPR058790">
    <property type="entry name" value="BSH_CusB"/>
</dbReference>
<comment type="similarity">
    <text evidence="1">Belongs to the membrane fusion protein (MFP) (TC 8.A.1) family.</text>
</comment>
<dbReference type="PANTHER" id="PTHR30097:SF15">
    <property type="entry name" value="CATION EFFLUX SYSTEM PROTEIN CUSB"/>
    <property type="match status" value="1"/>
</dbReference>
<feature type="domain" description="Heavy metal binding" evidence="3">
    <location>
        <begin position="38"/>
        <end position="62"/>
    </location>
</feature>
<dbReference type="Pfam" id="PF19335">
    <property type="entry name" value="HMBD"/>
    <property type="match status" value="1"/>
</dbReference>
<evidence type="ECO:0000313" key="8">
    <source>
        <dbReference type="EMBL" id="MFC3123221.1"/>
    </source>
</evidence>
<comment type="caution">
    <text evidence="8">The sequence shown here is derived from an EMBL/GenBank/DDBJ whole genome shotgun (WGS) entry which is preliminary data.</text>
</comment>
<feature type="domain" description="CusB-like beta-barrel" evidence="6">
    <location>
        <begin position="236"/>
        <end position="311"/>
    </location>
</feature>
<dbReference type="InterPro" id="IPR051909">
    <property type="entry name" value="MFP_Cation_Efflux"/>
</dbReference>
<dbReference type="Pfam" id="PF25954">
    <property type="entry name" value="Beta-barrel_RND_2"/>
    <property type="match status" value="1"/>
</dbReference>
<dbReference type="InterPro" id="IPR006143">
    <property type="entry name" value="RND_pump_MFP"/>
</dbReference>
<evidence type="ECO:0000259" key="6">
    <source>
        <dbReference type="Pfam" id="PF25954"/>
    </source>
</evidence>
<dbReference type="Pfam" id="PF25869">
    <property type="entry name" value="3HB_CusB"/>
    <property type="match status" value="1"/>
</dbReference>
<keyword evidence="2" id="KW-0813">Transport</keyword>
<evidence type="ECO:0000256" key="1">
    <source>
        <dbReference type="ARBA" id="ARBA00009477"/>
    </source>
</evidence>
<reference evidence="9" key="1">
    <citation type="journal article" date="2019" name="Int. J. Syst. Evol. Microbiol.">
        <title>The Global Catalogue of Microorganisms (GCM) 10K type strain sequencing project: providing services to taxonomists for standard genome sequencing and annotation.</title>
        <authorList>
            <consortium name="The Broad Institute Genomics Platform"/>
            <consortium name="The Broad Institute Genome Sequencing Center for Infectious Disease"/>
            <person name="Wu L."/>
            <person name="Ma J."/>
        </authorList>
    </citation>
    <scope>NUCLEOTIDE SEQUENCE [LARGE SCALE GENOMIC DNA]</scope>
    <source>
        <strain evidence="9">KCTC 52473</strain>
    </source>
</reference>
<dbReference type="PANTHER" id="PTHR30097">
    <property type="entry name" value="CATION EFFLUX SYSTEM PROTEIN CUSB"/>
    <property type="match status" value="1"/>
</dbReference>
<dbReference type="Gene3D" id="2.40.30.170">
    <property type="match status" value="1"/>
</dbReference>
<name>A0ABV7FXR8_9ALTE</name>
<evidence type="ECO:0000256" key="2">
    <source>
        <dbReference type="ARBA" id="ARBA00022448"/>
    </source>
</evidence>
<feature type="domain" description="CusB-like three alpha-helical bundle" evidence="4">
    <location>
        <begin position="149"/>
        <end position="197"/>
    </location>
</feature>
<dbReference type="Gene3D" id="6.10.140.730">
    <property type="match status" value="1"/>
</dbReference>
<dbReference type="InterPro" id="IPR058649">
    <property type="entry name" value="CzcB_C"/>
</dbReference>
<sequence>MFKFIKFFTVCGCLLTTYLLWGKGESNPLHHPLQSVQYICPMHTHIVKDHEGTCPICGMDLVLQQNNHSNEHSVEVSGAMQQAMAIQTALVATSTLERFTSSYGAVQLDETGLRHLHSRASGWIENLNANSVGQGIKKGELLYEIYAPDLLVAQEDFLALLNSKQQSAVLMERGERRLQLLGLNQDLIRQLKKTREVFYRVPYYAEQDGIVSSLNIRQGMYTEARHRLMTLADLSSVWVIAEVFASQADWVEVGQKVELDIPAADIFKLEGQIEFIYPTLHPVTRTLQVRLTVNNPKQLLKPDMLATLRVYAPPISALNIPVDALIQMAQNNRVFVQSADNQFSLREVEVGLITQGRAQVLAGLQAGERVVTSGQFLLDAEASLSNIASNMTVQTDSDIGHQH</sequence>
<dbReference type="EMBL" id="JBHRSW010000047">
    <property type="protein sequence ID" value="MFC3123221.1"/>
    <property type="molecule type" value="Genomic_DNA"/>
</dbReference>
<evidence type="ECO:0000259" key="3">
    <source>
        <dbReference type="Pfam" id="PF19335"/>
    </source>
</evidence>
<keyword evidence="9" id="KW-1185">Reference proteome</keyword>
<accession>A0ABV7FXR8</accession>
<dbReference type="Proteomes" id="UP001595478">
    <property type="component" value="Unassembled WGS sequence"/>
</dbReference>
<dbReference type="SUPFAM" id="SSF111369">
    <property type="entry name" value="HlyD-like secretion proteins"/>
    <property type="match status" value="1"/>
</dbReference>
<dbReference type="Pfam" id="PF25975">
    <property type="entry name" value="CzcB_C"/>
    <property type="match status" value="1"/>
</dbReference>
<dbReference type="InterPro" id="IPR058791">
    <property type="entry name" value="3HB_CusB"/>
</dbReference>